<feature type="compositionally biased region" description="Low complexity" evidence="1">
    <location>
        <begin position="80"/>
        <end position="90"/>
    </location>
</feature>
<proteinExistence type="predicted"/>
<dbReference type="AlphaFoldDB" id="A0A7S3QZ33"/>
<dbReference type="EMBL" id="HBIP01021492">
    <property type="protein sequence ID" value="CAE0497763.1"/>
    <property type="molecule type" value="Transcribed_RNA"/>
</dbReference>
<accession>A0A7S3QZ33</accession>
<protein>
    <submittedName>
        <fullName evidence="2">Uncharacterized protein</fullName>
    </submittedName>
</protein>
<evidence type="ECO:0000313" key="2">
    <source>
        <dbReference type="EMBL" id="CAE0497763.1"/>
    </source>
</evidence>
<evidence type="ECO:0000256" key="1">
    <source>
        <dbReference type="SAM" id="MobiDB-lite"/>
    </source>
</evidence>
<feature type="compositionally biased region" description="Basic and acidic residues" evidence="1">
    <location>
        <begin position="133"/>
        <end position="148"/>
    </location>
</feature>
<feature type="compositionally biased region" description="Low complexity" evidence="1">
    <location>
        <begin position="54"/>
        <end position="64"/>
    </location>
</feature>
<feature type="compositionally biased region" description="Low complexity" evidence="1">
    <location>
        <begin position="100"/>
        <end position="110"/>
    </location>
</feature>
<sequence length="148" mass="16411">MQPSKLELSNLDAQSLFDGLRPSVLPQHNSKREDLVLPPAMPLIFNSSLPGQVIAPSSSIASAATPPPAGRPPKVPSPGNHQQQQHNQHNQQDHHHHQKQQQQQQQQQQQLGVAHKGACRKGMLPQTPQSWQTERDKRGPQPKEDQLG</sequence>
<feature type="compositionally biased region" description="Pro residues" evidence="1">
    <location>
        <begin position="65"/>
        <end position="76"/>
    </location>
</feature>
<gene>
    <name evidence="2" type="ORF">DTER00134_LOCUS12836</name>
</gene>
<name>A0A7S3QZ33_DUNTE</name>
<feature type="region of interest" description="Disordered" evidence="1">
    <location>
        <begin position="42"/>
        <end position="148"/>
    </location>
</feature>
<organism evidence="2">
    <name type="scientific">Dunaliella tertiolecta</name>
    <name type="common">Green alga</name>
    <dbReference type="NCBI Taxonomy" id="3047"/>
    <lineage>
        <taxon>Eukaryota</taxon>
        <taxon>Viridiplantae</taxon>
        <taxon>Chlorophyta</taxon>
        <taxon>core chlorophytes</taxon>
        <taxon>Chlorophyceae</taxon>
        <taxon>CS clade</taxon>
        <taxon>Chlamydomonadales</taxon>
        <taxon>Dunaliellaceae</taxon>
        <taxon>Dunaliella</taxon>
    </lineage>
</organism>
<reference evidence="2" key="1">
    <citation type="submission" date="2021-01" db="EMBL/GenBank/DDBJ databases">
        <authorList>
            <person name="Corre E."/>
            <person name="Pelletier E."/>
            <person name="Niang G."/>
            <person name="Scheremetjew M."/>
            <person name="Finn R."/>
            <person name="Kale V."/>
            <person name="Holt S."/>
            <person name="Cochrane G."/>
            <person name="Meng A."/>
            <person name="Brown T."/>
            <person name="Cohen L."/>
        </authorList>
    </citation>
    <scope>NUCLEOTIDE SEQUENCE</scope>
    <source>
        <strain evidence="2">CCMP1320</strain>
    </source>
</reference>